<feature type="binding site" evidence="7">
    <location>
        <position position="235"/>
    </location>
    <ligand>
        <name>ATP</name>
        <dbReference type="ChEBI" id="CHEBI:30616"/>
    </ligand>
</feature>
<dbReference type="SUPFAM" id="SSF55681">
    <property type="entry name" value="Class II aaRS and biotin synthetases"/>
    <property type="match status" value="1"/>
</dbReference>
<reference evidence="10" key="1">
    <citation type="submission" date="2017-09" db="EMBL/GenBank/DDBJ databases">
        <title>Depth-based differentiation of microbial function through sediment-hosted aquifers and enrichment of novel symbionts in the deep terrestrial subsurface.</title>
        <authorList>
            <person name="Probst A.J."/>
            <person name="Ladd B."/>
            <person name="Jarett J.K."/>
            <person name="Geller-Mcgrath D.E."/>
            <person name="Sieber C.M.K."/>
            <person name="Emerson J.B."/>
            <person name="Anantharaman K."/>
            <person name="Thomas B.C."/>
            <person name="Malmstrom R."/>
            <person name="Stieglmeier M."/>
            <person name="Klingl A."/>
            <person name="Woyke T."/>
            <person name="Ryan C.M."/>
            <person name="Banfield J.F."/>
        </authorList>
    </citation>
    <scope>NUCLEOTIDE SEQUENCE [LARGE SCALE GENOMIC DNA]</scope>
</reference>
<keyword evidence="2 7" id="KW-0436">Ligase</keyword>
<feature type="binding site" evidence="7">
    <location>
        <begin position="539"/>
        <end position="542"/>
    </location>
    <ligand>
        <name>ATP</name>
        <dbReference type="ChEBI" id="CHEBI:30616"/>
    </ligand>
</feature>
<dbReference type="InterPro" id="IPR029351">
    <property type="entry name" value="GAD_dom"/>
</dbReference>
<dbReference type="EC" id="6.1.1.23" evidence="7"/>
<dbReference type="GO" id="GO:0050560">
    <property type="term" value="F:aspartate-tRNA(Asn) ligase activity"/>
    <property type="evidence" value="ECO:0007669"/>
    <property type="project" value="UniProtKB-EC"/>
</dbReference>
<dbReference type="AlphaFoldDB" id="A0A2M7T735"/>
<organism evidence="9 10">
    <name type="scientific">Candidatus Aquicultor secundus</name>
    <dbReference type="NCBI Taxonomy" id="1973895"/>
    <lineage>
        <taxon>Bacteria</taxon>
        <taxon>Bacillati</taxon>
        <taxon>Actinomycetota</taxon>
        <taxon>Candidatus Aquicultoria</taxon>
        <taxon>Candidatus Aquicultorales</taxon>
        <taxon>Candidatus Aquicultoraceae</taxon>
        <taxon>Candidatus Aquicultor</taxon>
    </lineage>
</organism>
<dbReference type="GO" id="GO:0005737">
    <property type="term" value="C:cytoplasm"/>
    <property type="evidence" value="ECO:0007669"/>
    <property type="project" value="UniProtKB-SubCell"/>
</dbReference>
<dbReference type="PANTHER" id="PTHR22594:SF5">
    <property type="entry name" value="ASPARTATE--TRNA LIGASE, MITOCHONDRIAL"/>
    <property type="match status" value="1"/>
</dbReference>
<dbReference type="Gene3D" id="3.30.930.10">
    <property type="entry name" value="Bira Bifunctional Protein, Domain 2"/>
    <property type="match status" value="1"/>
</dbReference>
<accession>A0A2M7T735</accession>
<evidence type="ECO:0000313" key="10">
    <source>
        <dbReference type="Proteomes" id="UP000230956"/>
    </source>
</evidence>
<evidence type="ECO:0000256" key="2">
    <source>
        <dbReference type="ARBA" id="ARBA00022598"/>
    </source>
</evidence>
<feature type="site" description="Important for tRNA non-discrimination" evidence="7">
    <location>
        <position position="38"/>
    </location>
</feature>
<feature type="binding site" evidence="7">
    <location>
        <position position="226"/>
    </location>
    <ligand>
        <name>L-aspartate</name>
        <dbReference type="ChEBI" id="CHEBI:29991"/>
    </ligand>
</feature>
<gene>
    <name evidence="7" type="primary">aspS</name>
    <name evidence="9" type="ORF">COY37_07255</name>
</gene>
<dbReference type="PROSITE" id="PS50862">
    <property type="entry name" value="AA_TRNA_LIGASE_II"/>
    <property type="match status" value="1"/>
</dbReference>
<evidence type="ECO:0000256" key="3">
    <source>
        <dbReference type="ARBA" id="ARBA00022741"/>
    </source>
</evidence>
<dbReference type="InterPro" id="IPR004115">
    <property type="entry name" value="GAD-like_sf"/>
</dbReference>
<dbReference type="InterPro" id="IPR045864">
    <property type="entry name" value="aa-tRNA-synth_II/BPL/LPL"/>
</dbReference>
<evidence type="ECO:0000259" key="8">
    <source>
        <dbReference type="PROSITE" id="PS50862"/>
    </source>
</evidence>
<dbReference type="InterPro" id="IPR004524">
    <property type="entry name" value="Asp-tRNA-ligase_1"/>
</dbReference>
<keyword evidence="3 7" id="KW-0547">Nucleotide-binding</keyword>
<dbReference type="SUPFAM" id="SSF50249">
    <property type="entry name" value="Nucleic acid-binding proteins"/>
    <property type="match status" value="1"/>
</dbReference>
<dbReference type="GO" id="GO:0003676">
    <property type="term" value="F:nucleic acid binding"/>
    <property type="evidence" value="ECO:0007669"/>
    <property type="project" value="InterPro"/>
</dbReference>
<protein>
    <recommendedName>
        <fullName evidence="7">Aspartate--tRNA(Asp/Asn) ligase</fullName>
        <ecNumber evidence="7">6.1.1.23</ecNumber>
    </recommendedName>
    <alternativeName>
        <fullName evidence="7">Aspartyl-tRNA synthetase</fullName>
        <shortName evidence="7">AspRS</shortName>
    </alternativeName>
    <alternativeName>
        <fullName evidence="7">Non-discriminating aspartyl-tRNA synthetase</fullName>
        <shortName evidence="7">ND-AspRS</shortName>
    </alternativeName>
</protein>
<proteinExistence type="inferred from homology"/>
<feature type="binding site" evidence="7">
    <location>
        <begin position="226"/>
        <end position="228"/>
    </location>
    <ligand>
        <name>ATP</name>
        <dbReference type="ChEBI" id="CHEBI:30616"/>
    </ligand>
</feature>
<keyword evidence="5 7" id="KW-0648">Protein biosynthesis</keyword>
<feature type="binding site" evidence="7">
    <location>
        <position position="180"/>
    </location>
    <ligand>
        <name>L-aspartate</name>
        <dbReference type="ChEBI" id="CHEBI:29991"/>
    </ligand>
</feature>
<dbReference type="PRINTS" id="PR01042">
    <property type="entry name" value="TRNASYNTHASP"/>
</dbReference>
<dbReference type="InterPro" id="IPR002312">
    <property type="entry name" value="Asp/Asn-tRNA-synth_IIb"/>
</dbReference>
<dbReference type="InterPro" id="IPR047089">
    <property type="entry name" value="Asp-tRNA-ligase_1_N"/>
</dbReference>
<feature type="domain" description="Aminoacyl-transfer RNA synthetases class-II family profile" evidence="8">
    <location>
        <begin position="150"/>
        <end position="560"/>
    </location>
</feature>
<keyword evidence="4 7" id="KW-0067">ATP-binding</keyword>
<comment type="subcellular location">
    <subcellularLocation>
        <location evidence="7">Cytoplasm</location>
    </subcellularLocation>
</comment>
<dbReference type="GO" id="GO:0005524">
    <property type="term" value="F:ATP binding"/>
    <property type="evidence" value="ECO:0007669"/>
    <property type="project" value="UniProtKB-UniRule"/>
</dbReference>
<dbReference type="InterPro" id="IPR006195">
    <property type="entry name" value="aa-tRNA-synth_II"/>
</dbReference>
<evidence type="ECO:0000256" key="1">
    <source>
        <dbReference type="ARBA" id="ARBA00006303"/>
    </source>
</evidence>
<dbReference type="Pfam" id="PF00152">
    <property type="entry name" value="tRNA-synt_2"/>
    <property type="match status" value="1"/>
</dbReference>
<dbReference type="EMBL" id="PFNG01000170">
    <property type="protein sequence ID" value="PIZ37491.1"/>
    <property type="molecule type" value="Genomic_DNA"/>
</dbReference>
<keyword evidence="6 7" id="KW-0030">Aminoacyl-tRNA synthetase</keyword>
<evidence type="ECO:0000256" key="6">
    <source>
        <dbReference type="ARBA" id="ARBA00023146"/>
    </source>
</evidence>
<feature type="region of interest" description="Aspartate" evidence="7">
    <location>
        <begin position="204"/>
        <end position="207"/>
    </location>
</feature>
<feature type="binding site" evidence="7">
    <location>
        <position position="487"/>
    </location>
    <ligand>
        <name>ATP</name>
        <dbReference type="ChEBI" id="CHEBI:30616"/>
    </ligand>
</feature>
<dbReference type="RefSeq" id="WP_286977010.1">
    <property type="nucleotide sequence ID" value="NZ_PEXG01000170.1"/>
</dbReference>
<evidence type="ECO:0000256" key="4">
    <source>
        <dbReference type="ARBA" id="ARBA00022840"/>
    </source>
</evidence>
<comment type="subunit">
    <text evidence="7">Homodimer.</text>
</comment>
<sequence length="589" mass="66648">MDELARFAMRTNTCGTVTKNNLGDEVILTGWVHTRRDHGGLVFLDLRDRSGIVQVVVDPTQHAAFETAHTIRSEYVLYITGRVKERPAGTINPNLPTGEVEVEAYNIKILNKSKTPPFEIDGTSVDEVLRLKYRYLDLRRADMQHNLMTRHKVVTRVRDYLNNNGFIEIETPMLTKSTPEGARDFLVPSRLQPHHFYALPQSPQLFKQVLMVAGFERYYQLARAFRDEDLRADRQLEHTQIDMEMSFMTEEGILELVEGMVRDVFEIADVKIPTPIQRMTYDEAIHRYGCDKPDLRYGMEIEDISDIVEKADFKVFANTVKNGGAVRGIAAPGCGTFSRSRIDELTEFAASNGAKGLAWIALEPEGNVRSPIAKFFREDQIEAIIKRLKANPGDLLLFVADKPVKASSILGSLRIKLADQIGLIQPDVFNFLWLVDFPLFGWDEDENRLDPNHHPFTMPRVEDIPLLDTEPLKVRSYAYDLIINGTEVGGGSLRIYDQGLQEKIFELIGLNVEEAREKFGFLLEAFEYGAPPHGGLAFGLDRLVAILLQKKTIREVIAFPKTQTGSCLMSGAPDTVTEQQLRELHIKLS</sequence>
<dbReference type="InterPro" id="IPR004365">
    <property type="entry name" value="NA-bd_OB_tRNA"/>
</dbReference>
<dbReference type="InterPro" id="IPR004364">
    <property type="entry name" value="Aa-tRNA-synt_II"/>
</dbReference>
<dbReference type="Pfam" id="PF02938">
    <property type="entry name" value="GAD"/>
    <property type="match status" value="1"/>
</dbReference>
<comment type="function">
    <text evidence="7">Aspartyl-tRNA synthetase with relaxed tRNA specificity since it is able to aspartylate not only its cognate tRNA(Asp) but also tRNA(Asn). Reaction proceeds in two steps: L-aspartate is first activated by ATP to form Asp-AMP and then transferred to the acceptor end of tRNA(Asp/Asn).</text>
</comment>
<dbReference type="Pfam" id="PF01336">
    <property type="entry name" value="tRNA_anti-codon"/>
    <property type="match status" value="1"/>
</dbReference>
<feature type="binding site" evidence="7">
    <location>
        <position position="494"/>
    </location>
    <ligand>
        <name>L-aspartate</name>
        <dbReference type="ChEBI" id="CHEBI:29991"/>
    </ligand>
</feature>
<dbReference type="InterPro" id="IPR012340">
    <property type="entry name" value="NA-bd_OB-fold"/>
</dbReference>
<comment type="catalytic activity">
    <reaction evidence="7">
        <text>tRNA(Asx) + L-aspartate + ATP = L-aspartyl-tRNA(Asx) + AMP + diphosphate</text>
        <dbReference type="Rhea" id="RHEA:18349"/>
        <dbReference type="Rhea" id="RHEA-COMP:9710"/>
        <dbReference type="Rhea" id="RHEA-COMP:9711"/>
        <dbReference type="ChEBI" id="CHEBI:29991"/>
        <dbReference type="ChEBI" id="CHEBI:30616"/>
        <dbReference type="ChEBI" id="CHEBI:33019"/>
        <dbReference type="ChEBI" id="CHEBI:78442"/>
        <dbReference type="ChEBI" id="CHEBI:78516"/>
        <dbReference type="ChEBI" id="CHEBI:456215"/>
        <dbReference type="EC" id="6.1.1.23"/>
    </reaction>
</comment>
<dbReference type="SUPFAM" id="SSF55261">
    <property type="entry name" value="GAD domain-like"/>
    <property type="match status" value="1"/>
</dbReference>
<dbReference type="HAMAP" id="MF_00044">
    <property type="entry name" value="Asp_tRNA_synth_type1"/>
    <property type="match status" value="1"/>
</dbReference>
<dbReference type="NCBIfam" id="TIGR00459">
    <property type="entry name" value="aspS_bact"/>
    <property type="match status" value="1"/>
</dbReference>
<dbReference type="CDD" id="cd00777">
    <property type="entry name" value="AspRS_core"/>
    <property type="match status" value="1"/>
</dbReference>
<evidence type="ECO:0000313" key="9">
    <source>
        <dbReference type="EMBL" id="PIZ37491.1"/>
    </source>
</evidence>
<dbReference type="GO" id="GO:0006422">
    <property type="term" value="P:aspartyl-tRNA aminoacylation"/>
    <property type="evidence" value="ECO:0007669"/>
    <property type="project" value="UniProtKB-UniRule"/>
</dbReference>
<dbReference type="Gene3D" id="2.40.50.140">
    <property type="entry name" value="Nucleic acid-binding proteins"/>
    <property type="match status" value="1"/>
</dbReference>
<evidence type="ECO:0000256" key="5">
    <source>
        <dbReference type="ARBA" id="ARBA00022917"/>
    </source>
</evidence>
<dbReference type="Proteomes" id="UP000230956">
    <property type="component" value="Unassembled WGS sequence"/>
</dbReference>
<keyword evidence="7" id="KW-0963">Cytoplasm</keyword>
<name>A0A2M7T735_9ACTN</name>
<dbReference type="GO" id="GO:0004815">
    <property type="term" value="F:aspartate-tRNA ligase activity"/>
    <property type="evidence" value="ECO:0007669"/>
    <property type="project" value="UniProtKB-UniRule"/>
</dbReference>
<comment type="similarity">
    <text evidence="1 7">Belongs to the class-II aminoacyl-tRNA synthetase family. Type 1 subfamily.</text>
</comment>
<feature type="site" description="Important for tRNA non-discrimination" evidence="7">
    <location>
        <position position="89"/>
    </location>
</feature>
<comment type="caution">
    <text evidence="9">The sequence shown here is derived from an EMBL/GenBank/DDBJ whole genome shotgun (WGS) entry which is preliminary data.</text>
</comment>
<dbReference type="PANTHER" id="PTHR22594">
    <property type="entry name" value="ASPARTYL/LYSYL-TRNA SYNTHETASE"/>
    <property type="match status" value="1"/>
</dbReference>
<evidence type="ECO:0000256" key="7">
    <source>
        <dbReference type="HAMAP-Rule" id="MF_00044"/>
    </source>
</evidence>
<dbReference type="CDD" id="cd04317">
    <property type="entry name" value="EcAspRS_like_N"/>
    <property type="match status" value="1"/>
</dbReference>
<dbReference type="InterPro" id="IPR047090">
    <property type="entry name" value="AspRS_core"/>
</dbReference>
<dbReference type="Gene3D" id="3.30.1360.30">
    <property type="entry name" value="GAD-like domain"/>
    <property type="match status" value="1"/>
</dbReference>
<feature type="binding site" evidence="7">
    <location>
        <position position="453"/>
    </location>
    <ligand>
        <name>L-aspartate</name>
        <dbReference type="ChEBI" id="CHEBI:29991"/>
    </ligand>
</feature>
<dbReference type="NCBIfam" id="NF001750">
    <property type="entry name" value="PRK00476.1"/>
    <property type="match status" value="1"/>
</dbReference>